<reference evidence="1" key="2">
    <citation type="submission" date="2021-01" db="EMBL/GenBank/DDBJ databases">
        <title>Phytophthora aleatoria, a newly-described species from Pinus radiata is distinct from Phytophthora cactorum isolates based on comparative genomics.</title>
        <authorList>
            <person name="Mcdougal R."/>
            <person name="Panda P."/>
            <person name="Williams N."/>
            <person name="Studholme D.J."/>
        </authorList>
    </citation>
    <scope>NUCLEOTIDE SEQUENCE</scope>
    <source>
        <strain evidence="1">NZFS 3830</strain>
    </source>
</reference>
<evidence type="ECO:0000313" key="1">
    <source>
        <dbReference type="EMBL" id="KAG6953089.1"/>
    </source>
</evidence>
<sequence length="81" mass="9238">MKRYVDQLSVTTTATRQEIWVVVKEKFYVNPDRNLSFSGLRREEALRRVIRANTEEFGGSVYGQIEASPWCRVLNGSGLAS</sequence>
<keyword evidence="3" id="KW-1185">Reference proteome</keyword>
<evidence type="ECO:0000313" key="2">
    <source>
        <dbReference type="EMBL" id="RAW41262.1"/>
    </source>
</evidence>
<dbReference type="EMBL" id="MJFZ01000033">
    <property type="protein sequence ID" value="RAW41262.1"/>
    <property type="molecule type" value="Genomic_DNA"/>
</dbReference>
<name>A0A329T045_9STRA</name>
<dbReference type="AlphaFoldDB" id="A0A329T045"/>
<dbReference type="EMBL" id="JAENGZ010000859">
    <property type="protein sequence ID" value="KAG6953089.1"/>
    <property type="molecule type" value="Genomic_DNA"/>
</dbReference>
<comment type="caution">
    <text evidence="2">The sequence shown here is derived from an EMBL/GenBank/DDBJ whole genome shotgun (WGS) entry which is preliminary data.</text>
</comment>
<proteinExistence type="predicted"/>
<dbReference type="Proteomes" id="UP000251314">
    <property type="component" value="Unassembled WGS sequence"/>
</dbReference>
<dbReference type="VEuPathDB" id="FungiDB:PC110_g2510"/>
<reference evidence="2 3" key="1">
    <citation type="submission" date="2018-01" db="EMBL/GenBank/DDBJ databases">
        <title>Draft genome of the strawberry crown rot pathogen Phytophthora cactorum.</title>
        <authorList>
            <person name="Armitage A.D."/>
            <person name="Lysoe E."/>
            <person name="Nellist C.F."/>
            <person name="Harrison R.J."/>
            <person name="Brurberg M.B."/>
        </authorList>
    </citation>
    <scope>NUCLEOTIDE SEQUENCE [LARGE SCALE GENOMIC DNA]</scope>
    <source>
        <strain evidence="2 3">10300</strain>
    </source>
</reference>
<gene>
    <name evidence="1" type="ORF">JG687_00012605</name>
    <name evidence="2" type="ORF">PC110_g2510</name>
</gene>
<dbReference type="OrthoDB" id="120462at2759"/>
<evidence type="ECO:0000313" key="3">
    <source>
        <dbReference type="Proteomes" id="UP000251314"/>
    </source>
</evidence>
<organism evidence="2 3">
    <name type="scientific">Phytophthora cactorum</name>
    <dbReference type="NCBI Taxonomy" id="29920"/>
    <lineage>
        <taxon>Eukaryota</taxon>
        <taxon>Sar</taxon>
        <taxon>Stramenopiles</taxon>
        <taxon>Oomycota</taxon>
        <taxon>Peronosporomycetes</taxon>
        <taxon>Peronosporales</taxon>
        <taxon>Peronosporaceae</taxon>
        <taxon>Phytophthora</taxon>
    </lineage>
</organism>
<accession>A0A329T045</accession>
<dbReference type="Proteomes" id="UP000688947">
    <property type="component" value="Unassembled WGS sequence"/>
</dbReference>
<protein>
    <submittedName>
        <fullName evidence="2">Uncharacterized protein</fullName>
    </submittedName>
</protein>